<keyword evidence="1" id="KW-0472">Membrane</keyword>
<name>A0A843WWN3_COLES</name>
<protein>
    <submittedName>
        <fullName evidence="2">Uncharacterized protein</fullName>
    </submittedName>
</protein>
<dbReference type="AlphaFoldDB" id="A0A843WWN3"/>
<accession>A0A843WWN3</accession>
<feature type="transmembrane region" description="Helical" evidence="1">
    <location>
        <begin position="12"/>
        <end position="36"/>
    </location>
</feature>
<gene>
    <name evidence="2" type="ORF">Taro_042500</name>
</gene>
<proteinExistence type="predicted"/>
<evidence type="ECO:0000313" key="2">
    <source>
        <dbReference type="EMBL" id="MQM09621.1"/>
    </source>
</evidence>
<evidence type="ECO:0000256" key="1">
    <source>
        <dbReference type="SAM" id="Phobius"/>
    </source>
</evidence>
<evidence type="ECO:0000313" key="3">
    <source>
        <dbReference type="Proteomes" id="UP000652761"/>
    </source>
</evidence>
<dbReference type="EMBL" id="NMUH01004428">
    <property type="protein sequence ID" value="MQM09621.1"/>
    <property type="molecule type" value="Genomic_DNA"/>
</dbReference>
<reference evidence="2" key="1">
    <citation type="submission" date="2017-07" db="EMBL/GenBank/DDBJ databases">
        <title>Taro Niue Genome Assembly and Annotation.</title>
        <authorList>
            <person name="Atibalentja N."/>
            <person name="Keating K."/>
            <person name="Fields C.J."/>
        </authorList>
    </citation>
    <scope>NUCLEOTIDE SEQUENCE</scope>
    <source>
        <strain evidence="2">Niue_2</strain>
        <tissue evidence="2">Leaf</tissue>
    </source>
</reference>
<dbReference type="Proteomes" id="UP000652761">
    <property type="component" value="Unassembled WGS sequence"/>
</dbReference>
<comment type="caution">
    <text evidence="2">The sequence shown here is derived from an EMBL/GenBank/DDBJ whole genome shotgun (WGS) entry which is preliminary data.</text>
</comment>
<organism evidence="2 3">
    <name type="scientific">Colocasia esculenta</name>
    <name type="common">Wild taro</name>
    <name type="synonym">Arum esculentum</name>
    <dbReference type="NCBI Taxonomy" id="4460"/>
    <lineage>
        <taxon>Eukaryota</taxon>
        <taxon>Viridiplantae</taxon>
        <taxon>Streptophyta</taxon>
        <taxon>Embryophyta</taxon>
        <taxon>Tracheophyta</taxon>
        <taxon>Spermatophyta</taxon>
        <taxon>Magnoliopsida</taxon>
        <taxon>Liliopsida</taxon>
        <taxon>Araceae</taxon>
        <taxon>Aroideae</taxon>
        <taxon>Colocasieae</taxon>
        <taxon>Colocasia</taxon>
    </lineage>
</organism>
<keyword evidence="1" id="KW-1133">Transmembrane helix</keyword>
<keyword evidence="1" id="KW-0812">Transmembrane</keyword>
<sequence>MTGYYNAYAKDGIWLVLIGVLLLLLLLAVVVVAHAVGDLVVVDAVVLWQDMAGRGRRSAQSRR</sequence>
<keyword evidence="3" id="KW-1185">Reference proteome</keyword>